<proteinExistence type="predicted"/>
<name>A0A8J2RI12_9CRUS</name>
<protein>
    <submittedName>
        <fullName evidence="1">Uncharacterized protein</fullName>
    </submittedName>
</protein>
<dbReference type="SUPFAM" id="SSF50978">
    <property type="entry name" value="WD40 repeat-like"/>
    <property type="match status" value="1"/>
</dbReference>
<keyword evidence="2" id="KW-1185">Reference proteome</keyword>
<evidence type="ECO:0000313" key="1">
    <source>
        <dbReference type="EMBL" id="CAH0105051.1"/>
    </source>
</evidence>
<dbReference type="Proteomes" id="UP000789390">
    <property type="component" value="Unassembled WGS sequence"/>
</dbReference>
<dbReference type="EMBL" id="CAKKLH010000168">
    <property type="protein sequence ID" value="CAH0105051.1"/>
    <property type="molecule type" value="Genomic_DNA"/>
</dbReference>
<dbReference type="Pfam" id="PF00400">
    <property type="entry name" value="WD40"/>
    <property type="match status" value="1"/>
</dbReference>
<accession>A0A8J2RI12</accession>
<dbReference type="PANTHER" id="PTHR19855">
    <property type="entry name" value="WD40 REPEAT PROTEIN 12, 37"/>
    <property type="match status" value="1"/>
</dbReference>
<evidence type="ECO:0000313" key="2">
    <source>
        <dbReference type="Proteomes" id="UP000789390"/>
    </source>
</evidence>
<dbReference type="PANTHER" id="PTHR19855:SF11">
    <property type="entry name" value="RIBOSOME BIOGENESIS PROTEIN WDR12"/>
    <property type="match status" value="1"/>
</dbReference>
<organism evidence="1 2">
    <name type="scientific">Daphnia galeata</name>
    <dbReference type="NCBI Taxonomy" id="27404"/>
    <lineage>
        <taxon>Eukaryota</taxon>
        <taxon>Metazoa</taxon>
        <taxon>Ecdysozoa</taxon>
        <taxon>Arthropoda</taxon>
        <taxon>Crustacea</taxon>
        <taxon>Branchiopoda</taxon>
        <taxon>Diplostraca</taxon>
        <taxon>Cladocera</taxon>
        <taxon>Anomopoda</taxon>
        <taxon>Daphniidae</taxon>
        <taxon>Daphnia</taxon>
    </lineage>
</organism>
<gene>
    <name evidence="1" type="ORF">DGAL_LOCUS8007</name>
</gene>
<dbReference type="InterPro" id="IPR036322">
    <property type="entry name" value="WD40_repeat_dom_sf"/>
</dbReference>
<comment type="caution">
    <text evidence="1">The sequence shown here is derived from an EMBL/GenBank/DDBJ whole genome shotgun (WGS) entry which is preliminary data.</text>
</comment>
<dbReference type="Gene3D" id="2.130.10.10">
    <property type="entry name" value="YVTN repeat-like/Quinoprotein amine dehydrogenase"/>
    <property type="match status" value="2"/>
</dbReference>
<dbReference type="OrthoDB" id="6262491at2759"/>
<dbReference type="InterPro" id="IPR015943">
    <property type="entry name" value="WD40/YVTN_repeat-like_dom_sf"/>
</dbReference>
<sequence>MPLEIVKKLADSERPKCDIEFIDIQNDRLFTSSEGGNVKIWNKENLKATGELDANQCPVTCIAVKGNILYAGTSGGNIVLWDIEKATIIRELNEHQGSLAKIRVFGDLVVSGDTEGKVRVWEGDTLIHLYETSEEVWDFDLTDDHLYSIRDRDLLVQKIKKTERGHSLSTTKVLEARGPMCRLDGNIAVISRDGMDIHILEDDKAFFKRIGIIKVGRGGGSNRCFGKSPTRKRKEQQRKAIISSALMKSSSSLMLEALDRLRLVGIVYERNLHHVSSRVNIRQRTPFVFKRKEKGQDRIINALAYGQQSKTHLYSGGWDNTVRSYDLQTFTPLSRLDVGQAVNCIRPDPSSSGHIFVGGNNGLLCKILDR</sequence>
<dbReference type="InterPro" id="IPR001680">
    <property type="entry name" value="WD40_rpt"/>
</dbReference>
<dbReference type="AlphaFoldDB" id="A0A8J2RI12"/>
<reference evidence="1" key="1">
    <citation type="submission" date="2021-11" db="EMBL/GenBank/DDBJ databases">
        <authorList>
            <person name="Schell T."/>
        </authorList>
    </citation>
    <scope>NUCLEOTIDE SEQUENCE</scope>
    <source>
        <strain evidence="1">M5</strain>
    </source>
</reference>
<dbReference type="SMART" id="SM00320">
    <property type="entry name" value="WD40"/>
    <property type="match status" value="5"/>
</dbReference>